<dbReference type="Pfam" id="PF02625">
    <property type="entry name" value="XdhC_CoxI"/>
    <property type="match status" value="1"/>
</dbReference>
<protein>
    <submittedName>
        <fullName evidence="3">Xanthine dehydrogenase accessory factor</fullName>
    </submittedName>
</protein>
<sequence>MNELQAIINAFEASKKNGETTFLATVVSTKGSTYRRPGAKMLITNAGQMVGMVSGGCLENDIYQHTRYSMQSGAPIVITYDTTADEDIVWGFGLGCNGVVQVLLERLDPDNKFNPLRFISQCFTQKQLVAIATIFGIEGEVNAKIGNRLMLNIDGKLSSNIEDINLNSAIMADAQTALQNQHYTVKKYQLSSGIVEAFIDVIHPPTPLIIFGAGRDAVPVVKFAKALGWHVTIVDCRASLATRLRFPLADQILLTRRETLRQQVSANEHTVVVIMTHNYLDDLEILKMLLPSPVPYIGALGSKERTARLLRDLRKEEIFYTEDQENRLHAPVGIDIGSETPEEIAIAIIAEIQAVLANRVGGFLKHRQGSIHQPPSHQKLINASC</sequence>
<comment type="caution">
    <text evidence="3">The sequence shown here is derived from an EMBL/GenBank/DDBJ whole genome shotgun (WGS) entry which is preliminary data.</text>
</comment>
<dbReference type="InterPro" id="IPR036291">
    <property type="entry name" value="NAD(P)-bd_dom_sf"/>
</dbReference>
<dbReference type="SUPFAM" id="SSF51735">
    <property type="entry name" value="NAD(P)-binding Rossmann-fold domains"/>
    <property type="match status" value="1"/>
</dbReference>
<dbReference type="RefSeq" id="WP_226576784.1">
    <property type="nucleotide sequence ID" value="NZ_BLAY01000016.1"/>
</dbReference>
<feature type="domain" description="XdhC Rossmann" evidence="2">
    <location>
        <begin position="208"/>
        <end position="352"/>
    </location>
</feature>
<dbReference type="EMBL" id="BLAY01000016">
    <property type="protein sequence ID" value="GET36685.1"/>
    <property type="molecule type" value="Genomic_DNA"/>
</dbReference>
<dbReference type="Proteomes" id="UP001050975">
    <property type="component" value="Unassembled WGS sequence"/>
</dbReference>
<dbReference type="InterPro" id="IPR052698">
    <property type="entry name" value="MoCofactor_Util/Proc"/>
</dbReference>
<dbReference type="Pfam" id="PF13478">
    <property type="entry name" value="XdhC_C"/>
    <property type="match status" value="1"/>
</dbReference>
<dbReference type="AlphaFoldDB" id="A0AAV3X9D2"/>
<dbReference type="InterPro" id="IPR003777">
    <property type="entry name" value="XdhC_CoxI"/>
</dbReference>
<dbReference type="Gene3D" id="3.40.50.720">
    <property type="entry name" value="NAD(P)-binding Rossmann-like Domain"/>
    <property type="match status" value="1"/>
</dbReference>
<gene>
    <name evidence="3" type="primary">xdhC</name>
    <name evidence="3" type="ORF">MiSe_14370</name>
</gene>
<evidence type="ECO:0000259" key="2">
    <source>
        <dbReference type="Pfam" id="PF13478"/>
    </source>
</evidence>
<organism evidence="3 4">
    <name type="scientific">Microseira wollei NIES-4236</name>
    <dbReference type="NCBI Taxonomy" id="2530354"/>
    <lineage>
        <taxon>Bacteria</taxon>
        <taxon>Bacillati</taxon>
        <taxon>Cyanobacteriota</taxon>
        <taxon>Cyanophyceae</taxon>
        <taxon>Oscillatoriophycideae</taxon>
        <taxon>Aerosakkonematales</taxon>
        <taxon>Aerosakkonemataceae</taxon>
        <taxon>Microseira</taxon>
    </lineage>
</organism>
<evidence type="ECO:0000313" key="3">
    <source>
        <dbReference type="EMBL" id="GET36685.1"/>
    </source>
</evidence>
<dbReference type="PANTHER" id="PTHR30388">
    <property type="entry name" value="ALDEHYDE OXIDOREDUCTASE MOLYBDENUM COFACTOR ASSEMBLY PROTEIN"/>
    <property type="match status" value="1"/>
</dbReference>
<dbReference type="InterPro" id="IPR027051">
    <property type="entry name" value="XdhC_Rossmann_dom"/>
</dbReference>
<accession>A0AAV3X9D2</accession>
<reference evidence="3" key="1">
    <citation type="submission" date="2019-10" db="EMBL/GenBank/DDBJ databases">
        <title>Draft genome sequece of Microseira wollei NIES-4236.</title>
        <authorList>
            <person name="Yamaguchi H."/>
            <person name="Suzuki S."/>
            <person name="Kawachi M."/>
        </authorList>
    </citation>
    <scope>NUCLEOTIDE SEQUENCE</scope>
    <source>
        <strain evidence="3">NIES-4236</strain>
    </source>
</reference>
<feature type="domain" description="XdhC- CoxI" evidence="1">
    <location>
        <begin position="16"/>
        <end position="81"/>
    </location>
</feature>
<proteinExistence type="predicted"/>
<evidence type="ECO:0000313" key="4">
    <source>
        <dbReference type="Proteomes" id="UP001050975"/>
    </source>
</evidence>
<dbReference type="PANTHER" id="PTHR30388:SF6">
    <property type="entry name" value="XANTHINE DEHYDROGENASE SUBUNIT A-RELATED"/>
    <property type="match status" value="1"/>
</dbReference>
<name>A0AAV3X9D2_9CYAN</name>
<keyword evidence="4" id="KW-1185">Reference proteome</keyword>
<evidence type="ECO:0000259" key="1">
    <source>
        <dbReference type="Pfam" id="PF02625"/>
    </source>
</evidence>